<evidence type="ECO:0000313" key="2">
    <source>
        <dbReference type="EMBL" id="QHU31679.1"/>
    </source>
</evidence>
<dbReference type="EMBL" id="MN740532">
    <property type="protein sequence ID" value="QHU31679.1"/>
    <property type="molecule type" value="Genomic_DNA"/>
</dbReference>
<protein>
    <submittedName>
        <fullName evidence="2">Uncharacterized protein</fullName>
    </submittedName>
</protein>
<evidence type="ECO:0000256" key="1">
    <source>
        <dbReference type="SAM" id="Coils"/>
    </source>
</evidence>
<keyword evidence="1" id="KW-0175">Coiled coil</keyword>
<name>A0A6C0LL74_9ZZZZ</name>
<proteinExistence type="predicted"/>
<accession>A0A6C0LL74</accession>
<sequence length="433" mass="49340">MNNNPENMPPPAPAALCTAYTAAGNPCSAKGKSEYDGLCKIHHNQAERAREQLAQAQAAVEAERVSRRNRILQQNQQRIDNATAASVDTFYRYARLIADIWVTQRVPTDLLASAYCCMRRLSVRHVEWEALIRSVIAVINLVHFNPDELRWADIPEADKTAVFNNLRTVMHRLPVYNVLQVLKPADSVFTEFTRRRNAEQEAERQVREAQAAAARLARQAEFNRQQREEAVVFRRDPEGGIDLAALARDEQSIHRSSVQNATQKAVDILIKRPIPAEMEALVEITVAFNDNIISLCDHRRERALLELTNDYYNTMAFNRTYGDILDRVWAYIRVHAERSELVRRLSQEVIGGLKMCVNGKMAHLVNTLYAYDEEITAVMQNEKPPREAFQAKFSTLLSVPAAERAAAALTIFNEFQIPEDERDEWLNPLMEAE</sequence>
<reference evidence="2" key="1">
    <citation type="journal article" date="2020" name="Nature">
        <title>Giant virus diversity and host interactions through global metagenomics.</title>
        <authorList>
            <person name="Schulz F."/>
            <person name="Roux S."/>
            <person name="Paez-Espino D."/>
            <person name="Jungbluth S."/>
            <person name="Walsh D.A."/>
            <person name="Denef V.J."/>
            <person name="McMahon K.D."/>
            <person name="Konstantinidis K.T."/>
            <person name="Eloe-Fadrosh E.A."/>
            <person name="Kyrpides N.C."/>
            <person name="Woyke T."/>
        </authorList>
    </citation>
    <scope>NUCLEOTIDE SEQUENCE</scope>
    <source>
        <strain evidence="2">GVMAG-M-3300027963-41</strain>
    </source>
</reference>
<organism evidence="2">
    <name type="scientific">viral metagenome</name>
    <dbReference type="NCBI Taxonomy" id="1070528"/>
    <lineage>
        <taxon>unclassified sequences</taxon>
        <taxon>metagenomes</taxon>
        <taxon>organismal metagenomes</taxon>
    </lineage>
</organism>
<feature type="coiled-coil region" evidence="1">
    <location>
        <begin position="195"/>
        <end position="226"/>
    </location>
</feature>
<feature type="coiled-coil region" evidence="1">
    <location>
        <begin position="39"/>
        <end position="66"/>
    </location>
</feature>
<dbReference type="AlphaFoldDB" id="A0A6C0LL74"/>